<accession>A0ABW5UFR2</accession>
<dbReference type="EMBL" id="JBHUMB010000014">
    <property type="protein sequence ID" value="MFD2743951.1"/>
    <property type="molecule type" value="Genomic_DNA"/>
</dbReference>
<dbReference type="PROSITE" id="PS51257">
    <property type="entry name" value="PROKAR_LIPOPROTEIN"/>
    <property type="match status" value="1"/>
</dbReference>
<dbReference type="RefSeq" id="WP_066750408.1">
    <property type="nucleotide sequence ID" value="NZ_JBHUMB010000014.1"/>
</dbReference>
<keyword evidence="2" id="KW-1185">Reference proteome</keyword>
<proteinExistence type="predicted"/>
<dbReference type="Proteomes" id="UP001597418">
    <property type="component" value="Unassembled WGS sequence"/>
</dbReference>
<evidence type="ECO:0000313" key="1">
    <source>
        <dbReference type="EMBL" id="MFD2743951.1"/>
    </source>
</evidence>
<protein>
    <submittedName>
        <fullName evidence="1">DUF4843 domain-containing protein</fullName>
    </submittedName>
</protein>
<name>A0ABW5UFR2_9SPHI</name>
<organism evidence="1 2">
    <name type="scientific">Sphingobacterium populi</name>
    <dbReference type="NCBI Taxonomy" id="1812824"/>
    <lineage>
        <taxon>Bacteria</taxon>
        <taxon>Pseudomonadati</taxon>
        <taxon>Bacteroidota</taxon>
        <taxon>Sphingobacteriia</taxon>
        <taxon>Sphingobacteriales</taxon>
        <taxon>Sphingobacteriaceae</taxon>
        <taxon>Sphingobacterium</taxon>
    </lineage>
</organism>
<evidence type="ECO:0000313" key="2">
    <source>
        <dbReference type="Proteomes" id="UP001597418"/>
    </source>
</evidence>
<comment type="caution">
    <text evidence="1">The sequence shown here is derived from an EMBL/GenBank/DDBJ whole genome shotgun (WGS) entry which is preliminary data.</text>
</comment>
<sequence>MKNSIIIIMCFLLTSCFKDYEENLIFKDLMVEFQDAVVVNNAVGKTYPIITARSGEHKLQVNLLGGVSQTAQTIRATVIASETTAVAGQHYVWNDEGQIQFPAGTPISSLDFAVPNLAPQTDVILVVELQANDQVKTSTNYKTVGIRIRN</sequence>
<gene>
    <name evidence="1" type="ORF">ACFSQ6_11160</name>
</gene>
<reference evidence="2" key="1">
    <citation type="journal article" date="2019" name="Int. J. Syst. Evol. Microbiol.">
        <title>The Global Catalogue of Microorganisms (GCM) 10K type strain sequencing project: providing services to taxonomists for standard genome sequencing and annotation.</title>
        <authorList>
            <consortium name="The Broad Institute Genomics Platform"/>
            <consortium name="The Broad Institute Genome Sequencing Center for Infectious Disease"/>
            <person name="Wu L."/>
            <person name="Ma J."/>
        </authorList>
    </citation>
    <scope>NUCLEOTIDE SEQUENCE [LARGE SCALE GENOMIC DNA]</scope>
    <source>
        <strain evidence="2">KCTC 42247</strain>
    </source>
</reference>